<keyword evidence="1" id="KW-0175">Coiled coil</keyword>
<evidence type="ECO:0000256" key="2">
    <source>
        <dbReference type="SAM" id="MobiDB-lite"/>
    </source>
</evidence>
<accession>A0ABS1LU81</accession>
<dbReference type="EMBL" id="JAEHNR010000004">
    <property type="protein sequence ID" value="MBL1071018.1"/>
    <property type="molecule type" value="Genomic_DNA"/>
</dbReference>
<evidence type="ECO:0000313" key="3">
    <source>
        <dbReference type="EMBL" id="MBL1071018.1"/>
    </source>
</evidence>
<organism evidence="3 4">
    <name type="scientific">Lactobacillus kitasatonis</name>
    <dbReference type="NCBI Taxonomy" id="237446"/>
    <lineage>
        <taxon>Bacteria</taxon>
        <taxon>Bacillati</taxon>
        <taxon>Bacillota</taxon>
        <taxon>Bacilli</taxon>
        <taxon>Lactobacillales</taxon>
        <taxon>Lactobacillaceae</taxon>
        <taxon>Lactobacillus</taxon>
    </lineage>
</organism>
<protein>
    <submittedName>
        <fullName evidence="3">Uncharacterized protein</fullName>
    </submittedName>
</protein>
<dbReference type="Proteomes" id="UP000640912">
    <property type="component" value="Unassembled WGS sequence"/>
</dbReference>
<feature type="compositionally biased region" description="Polar residues" evidence="2">
    <location>
        <begin position="151"/>
        <end position="162"/>
    </location>
</feature>
<evidence type="ECO:0000256" key="1">
    <source>
        <dbReference type="SAM" id="Coils"/>
    </source>
</evidence>
<evidence type="ECO:0000313" key="4">
    <source>
        <dbReference type="Proteomes" id="UP000640912"/>
    </source>
</evidence>
<comment type="caution">
    <text evidence="3">The sequence shown here is derived from an EMBL/GenBank/DDBJ whole genome shotgun (WGS) entry which is preliminary data.</text>
</comment>
<feature type="region of interest" description="Disordered" evidence="2">
    <location>
        <begin position="129"/>
        <end position="162"/>
    </location>
</feature>
<feature type="coiled-coil region" evidence="1">
    <location>
        <begin position="67"/>
        <end position="101"/>
    </location>
</feature>
<sequence>MAGNEVRKTKYEIMVDTMKALGVSSFDVKKIEKQLRKNHAKADSQGAYGERDCKAVVDHFKQEEKLAKSDKALIVDLRRQVKDLKAENQQLRDQVTALTTVKSMVEEIGKNLGKLNDDTKIMAQKIEEEWDETTTDSSVSADQLDDYPVNDYNNAVESSSQQ</sequence>
<proteinExistence type="predicted"/>
<keyword evidence="4" id="KW-1185">Reference proteome</keyword>
<reference evidence="3 4" key="1">
    <citation type="journal article" date="2021" name="Microorganisms">
        <title>Dual Inhibition of Salmonella enterica and Clostridium perfringens by New Probiotic Candidates Isolated from Chicken Intestinal Mucosa.</title>
        <authorList>
            <person name="Lone A."/>
            <person name="Mottawea W."/>
            <person name="Ait Chait Y."/>
            <person name="Hammami R."/>
        </authorList>
    </citation>
    <scope>NUCLEOTIDE SEQUENCE [LARGE SCALE GENOMIC DNA]</scope>
    <source>
        <strain evidence="3 4">A12</strain>
    </source>
</reference>
<gene>
    <name evidence="3" type="ORF">JEM47_00465</name>
</gene>
<name>A0ABS1LU81_9LACO</name>
<dbReference type="RefSeq" id="WP_202017332.1">
    <property type="nucleotide sequence ID" value="NZ_JAEHNR010000004.1"/>
</dbReference>